<reference evidence="2 3" key="1">
    <citation type="journal article" date="2020" name="Microorganisms">
        <title>Osmotic Adaptation and Compatible Solute Biosynthesis of Phototrophic Bacteria as Revealed from Genome Analyses.</title>
        <authorList>
            <person name="Imhoff J.F."/>
            <person name="Rahn T."/>
            <person name="Kunzel S."/>
            <person name="Keller A."/>
            <person name="Neulinger S.C."/>
        </authorList>
    </citation>
    <scope>NUCLEOTIDE SEQUENCE [LARGE SCALE GENOMIC DNA]</scope>
    <source>
        <strain evidence="2 3">DSM 15382</strain>
    </source>
</reference>
<gene>
    <name evidence="2" type="ORF">CKO45_10055</name>
</gene>
<evidence type="ECO:0000313" key="3">
    <source>
        <dbReference type="Proteomes" id="UP000697995"/>
    </source>
</evidence>
<evidence type="ECO:0000313" key="2">
    <source>
        <dbReference type="EMBL" id="MBK1658574.1"/>
    </source>
</evidence>
<feature type="chain" id="PRO_5046149491" evidence="1">
    <location>
        <begin position="22"/>
        <end position="156"/>
    </location>
</feature>
<feature type="signal peptide" evidence="1">
    <location>
        <begin position="1"/>
        <end position="21"/>
    </location>
</feature>
<evidence type="ECO:0000256" key="1">
    <source>
        <dbReference type="SAM" id="SignalP"/>
    </source>
</evidence>
<sequence>MPAVRWLLALHLLFAAGAARADDEAWRDLLWLEPAGTTAPLPLLLTTPSGWQLGDAAVLLMPGGPGELPLRRRVQAALLAADAAVLELDPAAAQAAMPGLPPVPVLAPDALRPVLAEAARALRTEAGAGLVVAIGLGPAGGAALEAAEAAATPSAG</sequence>
<dbReference type="Proteomes" id="UP000697995">
    <property type="component" value="Unassembled WGS sequence"/>
</dbReference>
<comment type="caution">
    <text evidence="2">The sequence shown here is derived from an EMBL/GenBank/DDBJ whole genome shotgun (WGS) entry which is preliminary data.</text>
</comment>
<accession>A0ABS1CVN0</accession>
<protein>
    <submittedName>
        <fullName evidence="2">Uncharacterized protein</fullName>
    </submittedName>
</protein>
<dbReference type="EMBL" id="NRSG01000058">
    <property type="protein sequence ID" value="MBK1658574.1"/>
    <property type="molecule type" value="Genomic_DNA"/>
</dbReference>
<dbReference type="RefSeq" id="WP_200305543.1">
    <property type="nucleotide sequence ID" value="NZ_NRSG01000058.1"/>
</dbReference>
<keyword evidence="3" id="KW-1185">Reference proteome</keyword>
<feature type="non-terminal residue" evidence="2">
    <location>
        <position position="156"/>
    </location>
</feature>
<proteinExistence type="predicted"/>
<keyword evidence="1" id="KW-0732">Signal</keyword>
<organism evidence="2 3">
    <name type="scientific">Paracraurococcus ruber</name>
    <dbReference type="NCBI Taxonomy" id="77675"/>
    <lineage>
        <taxon>Bacteria</taxon>
        <taxon>Pseudomonadati</taxon>
        <taxon>Pseudomonadota</taxon>
        <taxon>Alphaproteobacteria</taxon>
        <taxon>Acetobacterales</taxon>
        <taxon>Roseomonadaceae</taxon>
        <taxon>Paracraurococcus</taxon>
    </lineage>
</organism>
<name>A0ABS1CVN0_9PROT</name>